<evidence type="ECO:0000313" key="1">
    <source>
        <dbReference type="Proteomes" id="UP000092443"/>
    </source>
</evidence>
<protein>
    <submittedName>
        <fullName evidence="2">Uncharacterized protein LOC119639666</fullName>
    </submittedName>
</protein>
<keyword evidence="1" id="KW-1185">Reference proteome</keyword>
<dbReference type="Proteomes" id="UP000092443">
    <property type="component" value="Unplaced"/>
</dbReference>
<name>A0A9C5ZF04_9MUSC</name>
<dbReference type="KEGG" id="gfs:119639666"/>
<accession>A0A9C5ZF04</accession>
<organism evidence="1 2">
    <name type="scientific">Glossina fuscipes</name>
    <dbReference type="NCBI Taxonomy" id="7396"/>
    <lineage>
        <taxon>Eukaryota</taxon>
        <taxon>Metazoa</taxon>
        <taxon>Ecdysozoa</taxon>
        <taxon>Arthropoda</taxon>
        <taxon>Hexapoda</taxon>
        <taxon>Insecta</taxon>
        <taxon>Pterygota</taxon>
        <taxon>Neoptera</taxon>
        <taxon>Endopterygota</taxon>
        <taxon>Diptera</taxon>
        <taxon>Brachycera</taxon>
        <taxon>Muscomorpha</taxon>
        <taxon>Hippoboscoidea</taxon>
        <taxon>Glossinidae</taxon>
        <taxon>Glossina</taxon>
    </lineage>
</organism>
<reference evidence="2" key="1">
    <citation type="submission" date="2025-08" db="UniProtKB">
        <authorList>
            <consortium name="RefSeq"/>
        </authorList>
    </citation>
    <scope>IDENTIFICATION</scope>
    <source>
        <tissue evidence="2">Whole body pupa</tissue>
    </source>
</reference>
<gene>
    <name evidence="2" type="primary">LOC119639666</name>
</gene>
<dbReference type="AlphaFoldDB" id="A0A9C5ZF04"/>
<sequence>MLCSAAQTLTPTIVDIIFEDFSTTPFNSPVVSPEGKLRNVNRSPLFILREKPKKNYSREFREKAKLALLYDPTPERKASDRGSDDIEKKDTYNVNQNKLFLKFVKRQHLS</sequence>
<proteinExistence type="predicted"/>
<dbReference type="RefSeq" id="XP_037893157.1">
    <property type="nucleotide sequence ID" value="XM_038037229.1"/>
</dbReference>
<evidence type="ECO:0000313" key="2">
    <source>
        <dbReference type="RefSeq" id="XP_037893157.1"/>
    </source>
</evidence>
<dbReference type="GeneID" id="119639666"/>